<dbReference type="Pfam" id="PF02630">
    <property type="entry name" value="SCO1-SenC"/>
    <property type="match status" value="1"/>
</dbReference>
<evidence type="ECO:0000313" key="3">
    <source>
        <dbReference type="EMBL" id="MDD1781075.1"/>
    </source>
</evidence>
<organism evidence="3 4">
    <name type="scientific">Enterovibrio qingdaonensis</name>
    <dbReference type="NCBI Taxonomy" id="2899818"/>
    <lineage>
        <taxon>Bacteria</taxon>
        <taxon>Pseudomonadati</taxon>
        <taxon>Pseudomonadota</taxon>
        <taxon>Gammaproteobacteria</taxon>
        <taxon>Vibrionales</taxon>
        <taxon>Vibrionaceae</taxon>
        <taxon>Enterovibrio</taxon>
    </lineage>
</organism>
<comment type="similarity">
    <text evidence="1">Belongs to the SCO1/2 family.</text>
</comment>
<keyword evidence="2" id="KW-0732">Signal</keyword>
<sequence>MKKLLTSLCFLGALVSGKVLASLDFDLQHATLGDVTEKSWPGQYLLIGIGYTSCPDICPTTVIDMAATVGKLGDKGKKVTPLFISVDPNRDTAEYMDTYVKFFSQNMFGLVGTEAQTKHAMKSLRGTYGYAVEGKPVYPPLPAQYEVFHSAYVYLYSPEGKLVDVYGYGMGSDKMAADISRNIP</sequence>
<dbReference type="InterPro" id="IPR003782">
    <property type="entry name" value="SCO1/SenC"/>
</dbReference>
<evidence type="ECO:0000256" key="2">
    <source>
        <dbReference type="SAM" id="SignalP"/>
    </source>
</evidence>
<dbReference type="PANTHER" id="PTHR12151:SF25">
    <property type="entry name" value="LINALOOL DEHYDRATASE_ISOMERASE DOMAIN-CONTAINING PROTEIN"/>
    <property type="match status" value="1"/>
</dbReference>
<dbReference type="InterPro" id="IPR036249">
    <property type="entry name" value="Thioredoxin-like_sf"/>
</dbReference>
<feature type="signal peptide" evidence="2">
    <location>
        <begin position="1"/>
        <end position="21"/>
    </location>
</feature>
<feature type="chain" id="PRO_5047019948" evidence="2">
    <location>
        <begin position="22"/>
        <end position="184"/>
    </location>
</feature>
<evidence type="ECO:0000256" key="1">
    <source>
        <dbReference type="ARBA" id="ARBA00010996"/>
    </source>
</evidence>
<protein>
    <submittedName>
        <fullName evidence="3">SCO family protein</fullName>
    </submittedName>
</protein>
<gene>
    <name evidence="3" type="ORF">LRP49_07645</name>
</gene>
<dbReference type="CDD" id="cd02968">
    <property type="entry name" value="SCO"/>
    <property type="match status" value="1"/>
</dbReference>
<comment type="caution">
    <text evidence="3">The sequence shown here is derived from an EMBL/GenBank/DDBJ whole genome shotgun (WGS) entry which is preliminary data.</text>
</comment>
<evidence type="ECO:0000313" key="4">
    <source>
        <dbReference type="Proteomes" id="UP001149821"/>
    </source>
</evidence>
<dbReference type="SUPFAM" id="SSF52833">
    <property type="entry name" value="Thioredoxin-like"/>
    <property type="match status" value="1"/>
</dbReference>
<dbReference type="RefSeq" id="WP_274141369.1">
    <property type="nucleotide sequence ID" value="NZ_JAJUBB010000004.1"/>
</dbReference>
<name>A0ABT5QJB7_9GAMM</name>
<dbReference type="EMBL" id="JAJUBB010000004">
    <property type="protein sequence ID" value="MDD1781075.1"/>
    <property type="molecule type" value="Genomic_DNA"/>
</dbReference>
<proteinExistence type="inferred from homology"/>
<dbReference type="PANTHER" id="PTHR12151">
    <property type="entry name" value="ELECTRON TRANSPORT PROTIN SCO1/SENC FAMILY MEMBER"/>
    <property type="match status" value="1"/>
</dbReference>
<accession>A0ABT5QJB7</accession>
<dbReference type="Gene3D" id="3.40.30.10">
    <property type="entry name" value="Glutaredoxin"/>
    <property type="match status" value="1"/>
</dbReference>
<keyword evidence="4" id="KW-1185">Reference proteome</keyword>
<dbReference type="Proteomes" id="UP001149821">
    <property type="component" value="Unassembled WGS sequence"/>
</dbReference>
<reference evidence="3" key="1">
    <citation type="submission" date="2021-12" db="EMBL/GenBank/DDBJ databases">
        <title>Enterovibrio ZSDZ35 sp. nov. and Enterovibrio ZSDZ42 sp. nov., isolated from coastal seawater in Qingdao.</title>
        <authorList>
            <person name="Zhang P."/>
        </authorList>
    </citation>
    <scope>NUCLEOTIDE SEQUENCE</scope>
    <source>
        <strain evidence="3">ZSDZ35</strain>
    </source>
</reference>